<evidence type="ECO:0000313" key="2">
    <source>
        <dbReference type="Proteomes" id="UP001054837"/>
    </source>
</evidence>
<comment type="caution">
    <text evidence="1">The sequence shown here is derived from an EMBL/GenBank/DDBJ whole genome shotgun (WGS) entry which is preliminary data.</text>
</comment>
<gene>
    <name evidence="1" type="ORF">CDAR_215931</name>
</gene>
<sequence>MCEDNIFIPTFPPEERTRMVKFQEFLREMDPSSRDVYEANIIDRYIIRPAMLDVGMMVMALQYVALSLSRVTSAAGLSILDNYSLPPPPQEDDPILQELKRLRGRSPVPKLKFCVNLVSPIH</sequence>
<dbReference type="Proteomes" id="UP001054837">
    <property type="component" value="Unassembled WGS sequence"/>
</dbReference>
<keyword evidence="2" id="KW-1185">Reference proteome</keyword>
<name>A0AAV4NJT1_9ARAC</name>
<evidence type="ECO:0000313" key="1">
    <source>
        <dbReference type="EMBL" id="GIX84570.1"/>
    </source>
</evidence>
<accession>A0AAV4NJT1</accession>
<reference evidence="1 2" key="1">
    <citation type="submission" date="2021-06" db="EMBL/GenBank/DDBJ databases">
        <title>Caerostris darwini draft genome.</title>
        <authorList>
            <person name="Kono N."/>
            <person name="Arakawa K."/>
        </authorList>
    </citation>
    <scope>NUCLEOTIDE SEQUENCE [LARGE SCALE GENOMIC DNA]</scope>
</reference>
<organism evidence="1 2">
    <name type="scientific">Caerostris darwini</name>
    <dbReference type="NCBI Taxonomy" id="1538125"/>
    <lineage>
        <taxon>Eukaryota</taxon>
        <taxon>Metazoa</taxon>
        <taxon>Ecdysozoa</taxon>
        <taxon>Arthropoda</taxon>
        <taxon>Chelicerata</taxon>
        <taxon>Arachnida</taxon>
        <taxon>Araneae</taxon>
        <taxon>Araneomorphae</taxon>
        <taxon>Entelegynae</taxon>
        <taxon>Araneoidea</taxon>
        <taxon>Araneidae</taxon>
        <taxon>Caerostris</taxon>
    </lineage>
</organism>
<dbReference type="AlphaFoldDB" id="A0AAV4NJT1"/>
<dbReference type="EMBL" id="BPLQ01001730">
    <property type="protein sequence ID" value="GIX84570.1"/>
    <property type="molecule type" value="Genomic_DNA"/>
</dbReference>
<protein>
    <submittedName>
        <fullName evidence="1">Uncharacterized protein</fullName>
    </submittedName>
</protein>
<proteinExistence type="predicted"/>